<dbReference type="InParanoid" id="A0A507BFL5"/>
<dbReference type="InterPro" id="IPR016181">
    <property type="entry name" value="Acyl_CoA_acyltransferase"/>
</dbReference>
<organism evidence="2 3">
    <name type="scientific">Thyridium curvatum</name>
    <dbReference type="NCBI Taxonomy" id="1093900"/>
    <lineage>
        <taxon>Eukaryota</taxon>
        <taxon>Fungi</taxon>
        <taxon>Dikarya</taxon>
        <taxon>Ascomycota</taxon>
        <taxon>Pezizomycotina</taxon>
        <taxon>Sordariomycetes</taxon>
        <taxon>Sordariomycetidae</taxon>
        <taxon>Thyridiales</taxon>
        <taxon>Thyridiaceae</taxon>
        <taxon>Thyridium</taxon>
    </lineage>
</organism>
<sequence>MSPAEITIRGPDGESVTALFGEATPEQLIPCAELVFSAWGKGIDREKFLEYERLFATQPLTRDGGLRQWCVYRADKPAKVFATCKTIRRPVLVREKQPIRGYKTTEEKAYCVAAVVSDGAYRRQGIAAFMMEQLAKWLDGPGEAVASVLYSAVGEYYAKMGWQLANARKETKTILQVKKGLPWEQLDLMTAWEVHNDCVSDLSTRDVKSVREEFDQLDLAHGETAICVLPTPEILGLQHAKAEYIGTWAAGVPPEVKGAKCNPLGTWVYWHHSFLKRRLLIQRVRLPLDRYDQGSTISGLTALIKSAINEAARWQLETVEIWSAPPEMQRAIEILHNELGIEFTTQERPTADLVSVRWKDDAAKKTMVYANEYYAYN</sequence>
<dbReference type="EMBL" id="SKBQ01000022">
    <property type="protein sequence ID" value="TPX15340.1"/>
    <property type="molecule type" value="Genomic_DNA"/>
</dbReference>
<evidence type="ECO:0000313" key="3">
    <source>
        <dbReference type="Proteomes" id="UP000319257"/>
    </source>
</evidence>
<dbReference type="Proteomes" id="UP000319257">
    <property type="component" value="Unassembled WGS sequence"/>
</dbReference>
<proteinExistence type="predicted"/>
<dbReference type="Pfam" id="PF22998">
    <property type="entry name" value="GNAT_LYC1-like"/>
    <property type="match status" value="1"/>
</dbReference>
<comment type="caution">
    <text evidence="2">The sequence shown here is derived from an EMBL/GenBank/DDBJ whole genome shotgun (WGS) entry which is preliminary data.</text>
</comment>
<dbReference type="AlphaFoldDB" id="A0A507BFL5"/>
<accession>A0A507BFL5</accession>
<dbReference type="STRING" id="1093900.A0A507BFL5"/>
<reference evidence="2 3" key="1">
    <citation type="submission" date="2019-06" db="EMBL/GenBank/DDBJ databases">
        <title>Draft genome sequence of the filamentous fungus Phialemoniopsis curvata isolated from diesel fuel.</title>
        <authorList>
            <person name="Varaljay V.A."/>
            <person name="Lyon W.J."/>
            <person name="Crouch A.L."/>
            <person name="Drake C.E."/>
            <person name="Hollomon J.M."/>
            <person name="Nadeau L.J."/>
            <person name="Nunn H.S."/>
            <person name="Stevenson B.S."/>
            <person name="Bojanowski C.L."/>
            <person name="Crookes-Goodson W.J."/>
        </authorList>
    </citation>
    <scope>NUCLEOTIDE SEQUENCE [LARGE SCALE GENOMIC DNA]</scope>
    <source>
        <strain evidence="2 3">D216</strain>
    </source>
</reference>
<dbReference type="RefSeq" id="XP_030997051.1">
    <property type="nucleotide sequence ID" value="XM_031139048.1"/>
</dbReference>
<name>A0A507BFL5_9PEZI</name>
<dbReference type="PANTHER" id="PTHR34815:SF2">
    <property type="entry name" value="N-ACETYLTRANSFERASE DOMAIN-CONTAINING PROTEIN"/>
    <property type="match status" value="1"/>
</dbReference>
<evidence type="ECO:0000313" key="2">
    <source>
        <dbReference type="EMBL" id="TPX15340.1"/>
    </source>
</evidence>
<feature type="domain" description="LYC1 C-terminal" evidence="1">
    <location>
        <begin position="194"/>
        <end position="376"/>
    </location>
</feature>
<protein>
    <recommendedName>
        <fullName evidence="1">LYC1 C-terminal domain-containing protein</fullName>
    </recommendedName>
</protein>
<dbReference type="PANTHER" id="PTHR34815">
    <property type="entry name" value="LYSINE ACETYLTRANSFERASE"/>
    <property type="match status" value="1"/>
</dbReference>
<dbReference type="SUPFAM" id="SSF55729">
    <property type="entry name" value="Acyl-CoA N-acyltransferases (Nat)"/>
    <property type="match status" value="1"/>
</dbReference>
<dbReference type="Gene3D" id="3.40.630.30">
    <property type="match status" value="1"/>
</dbReference>
<dbReference type="InterPro" id="IPR053013">
    <property type="entry name" value="LAT"/>
</dbReference>
<dbReference type="OrthoDB" id="2020070at2759"/>
<gene>
    <name evidence="2" type="ORF">E0L32_004617</name>
</gene>
<keyword evidence="3" id="KW-1185">Reference proteome</keyword>
<dbReference type="GeneID" id="41972064"/>
<evidence type="ECO:0000259" key="1">
    <source>
        <dbReference type="Pfam" id="PF22998"/>
    </source>
</evidence>
<dbReference type="InterPro" id="IPR055100">
    <property type="entry name" value="GNAT_LYC1-like"/>
</dbReference>